<dbReference type="Pfam" id="PF01048">
    <property type="entry name" value="PNP_UDP_1"/>
    <property type="match status" value="1"/>
</dbReference>
<dbReference type="InterPro" id="IPR000845">
    <property type="entry name" value="Nucleoside_phosphorylase_d"/>
</dbReference>
<proteinExistence type="predicted"/>
<dbReference type="Proteomes" id="UP000186583">
    <property type="component" value="Unassembled WGS sequence"/>
</dbReference>
<evidence type="ECO:0000313" key="3">
    <source>
        <dbReference type="Proteomes" id="UP000186583"/>
    </source>
</evidence>
<dbReference type="STRING" id="708187.A0A1Q8RPQ4"/>
<keyword evidence="3" id="KW-1185">Reference proteome</keyword>
<evidence type="ECO:0000313" key="2">
    <source>
        <dbReference type="EMBL" id="OLN86309.1"/>
    </source>
</evidence>
<dbReference type="OrthoDB" id="1658288at2759"/>
<gene>
    <name evidence="2" type="ORF">CCHL11_09369</name>
</gene>
<evidence type="ECO:0000259" key="1">
    <source>
        <dbReference type="Pfam" id="PF01048"/>
    </source>
</evidence>
<dbReference type="InterPro" id="IPR053137">
    <property type="entry name" value="NLR-like"/>
</dbReference>
<dbReference type="AlphaFoldDB" id="A0A1Q8RPQ4"/>
<organism evidence="2 3">
    <name type="scientific">Colletotrichum chlorophyti</name>
    <dbReference type="NCBI Taxonomy" id="708187"/>
    <lineage>
        <taxon>Eukaryota</taxon>
        <taxon>Fungi</taxon>
        <taxon>Dikarya</taxon>
        <taxon>Ascomycota</taxon>
        <taxon>Pezizomycotina</taxon>
        <taxon>Sordariomycetes</taxon>
        <taxon>Hypocreomycetidae</taxon>
        <taxon>Glomerellales</taxon>
        <taxon>Glomerellaceae</taxon>
        <taxon>Colletotrichum</taxon>
    </lineage>
</organism>
<reference evidence="2 3" key="1">
    <citation type="submission" date="2016-11" db="EMBL/GenBank/DDBJ databases">
        <title>Draft Genome Assembly of Colletotrichum chlorophyti a pathogen of herbaceous plants.</title>
        <authorList>
            <person name="Gan P."/>
            <person name="Narusaka M."/>
            <person name="Tsushima A."/>
            <person name="Narusaka Y."/>
            <person name="Takano Y."/>
            <person name="Shirasu K."/>
        </authorList>
    </citation>
    <scope>NUCLEOTIDE SEQUENCE [LARGE SCALE GENOMIC DNA]</scope>
    <source>
        <strain evidence="2 3">NTL11</strain>
    </source>
</reference>
<dbReference type="InterPro" id="IPR035994">
    <property type="entry name" value="Nucleoside_phosphorylase_sf"/>
</dbReference>
<name>A0A1Q8RPQ4_9PEZI</name>
<accession>A0A1Q8RPQ4</accession>
<protein>
    <recommendedName>
        <fullName evidence="1">Nucleoside phosphorylase domain-containing protein</fullName>
    </recommendedName>
</protein>
<comment type="caution">
    <text evidence="2">The sequence shown here is derived from an EMBL/GenBank/DDBJ whole genome shotgun (WGS) entry which is preliminary data.</text>
</comment>
<dbReference type="SUPFAM" id="SSF53167">
    <property type="entry name" value="Purine and uridine phosphorylases"/>
    <property type="match status" value="1"/>
</dbReference>
<dbReference type="GO" id="GO:0003824">
    <property type="term" value="F:catalytic activity"/>
    <property type="evidence" value="ECO:0007669"/>
    <property type="project" value="InterPro"/>
</dbReference>
<dbReference type="EMBL" id="MPGH01000131">
    <property type="protein sequence ID" value="OLN86309.1"/>
    <property type="molecule type" value="Genomic_DNA"/>
</dbReference>
<dbReference type="PANTHER" id="PTHR46082">
    <property type="entry name" value="ATP/GTP-BINDING PROTEIN-RELATED"/>
    <property type="match status" value="1"/>
</dbReference>
<dbReference type="GO" id="GO:0009116">
    <property type="term" value="P:nucleoside metabolic process"/>
    <property type="evidence" value="ECO:0007669"/>
    <property type="project" value="InterPro"/>
</dbReference>
<sequence length="343" mass="37565">MDSSEINVTIAIICALVREADAVEALFDQTFDDDVTKRRRLSTDANAYTEGMIGRHRVVLVHMAGMGKRNATLAAVSCKSSYPSIEIALVVGVCGGVPFGAGADGSEIVLGDVVVSTGVVAFDFGRQYPDGFIPKSNAMDALPVPPPEIRSFLARLQGRRRRMKLNERILQYLNVVREDLGELADYPGRGEDRLFEGDYRHKHHDPSGCSECNGDKDSICPLARESTCELLGCDPLKLVYRERLQSRNHIGSVADADIIQPTVHFGLVASGDQVMKSGEHRDGIAYKSKVIAFEMEAAGVWESFPCVVIKGVCDYADSHKTKKWQDYAAATAAACMKAFLEEW</sequence>
<dbReference type="PANTHER" id="PTHR46082:SF6">
    <property type="entry name" value="AAA+ ATPASE DOMAIN-CONTAINING PROTEIN-RELATED"/>
    <property type="match status" value="1"/>
</dbReference>
<dbReference type="Gene3D" id="3.40.50.1580">
    <property type="entry name" value="Nucleoside phosphorylase domain"/>
    <property type="match status" value="1"/>
</dbReference>
<feature type="domain" description="Nucleoside phosphorylase" evidence="1">
    <location>
        <begin position="9"/>
        <end position="140"/>
    </location>
</feature>